<reference evidence="2 3" key="1">
    <citation type="journal article" date="2003" name="Proc. Natl. Acad. Sci. U.S.A.">
        <title>Complete genome sequence of the marine planctomycete Pirellula sp. strain 1.</title>
        <authorList>
            <person name="Gloeckner F.O."/>
            <person name="Kube M."/>
            <person name="Bauer M."/>
            <person name="Teeling H."/>
            <person name="Lombardot T."/>
            <person name="Ludwig W."/>
            <person name="Gade D."/>
            <person name="Beck A."/>
            <person name="Borzym K."/>
            <person name="Heitmann K."/>
            <person name="Rabus R."/>
            <person name="Schlesner H."/>
            <person name="Amann R."/>
            <person name="Reinhardt R."/>
        </authorList>
    </citation>
    <scope>NUCLEOTIDE SEQUENCE [LARGE SCALE GENOMIC DNA]</scope>
    <source>
        <strain evidence="3">DSM 10527 / NCIMB 13988 / SH1</strain>
    </source>
</reference>
<dbReference type="HOGENOM" id="CLU_1061191_0_0_0"/>
<organism evidence="2 3">
    <name type="scientific">Rhodopirellula baltica (strain DSM 10527 / NCIMB 13988 / SH1)</name>
    <dbReference type="NCBI Taxonomy" id="243090"/>
    <lineage>
        <taxon>Bacteria</taxon>
        <taxon>Pseudomonadati</taxon>
        <taxon>Planctomycetota</taxon>
        <taxon>Planctomycetia</taxon>
        <taxon>Pirellulales</taxon>
        <taxon>Pirellulaceae</taxon>
        <taxon>Rhodopirellula</taxon>
    </lineage>
</organism>
<evidence type="ECO:0000313" key="2">
    <source>
        <dbReference type="EMBL" id="CAD78482.1"/>
    </source>
</evidence>
<feature type="compositionally biased region" description="Low complexity" evidence="1">
    <location>
        <begin position="236"/>
        <end position="255"/>
    </location>
</feature>
<dbReference type="KEGG" id="rba:RB8127"/>
<name>Q7UG47_RHOBA</name>
<keyword evidence="3" id="KW-1185">Reference proteome</keyword>
<dbReference type="STRING" id="243090.RB8127"/>
<proteinExistence type="predicted"/>
<evidence type="ECO:0000256" key="1">
    <source>
        <dbReference type="SAM" id="MobiDB-lite"/>
    </source>
</evidence>
<sequence>MASSATFSVRTLGHCDGNTRFVLRTREFAKEPPNYLAQTIGGWDNQGSGIRYRYNMQIHRPAQALSVRGCERCTPQHLRLPNTRILIRAAHDRKAAAETGNRFASSKSSNPFEPPSSRDVGQYFHLIRTTTDGRGLASSRKWGTPTGNETLHGRGLHGTCTRNAGPTNLFDDLQSPSSSGPKQARDRTPDQAVSIAVSVSRPSKNPITPSRRERRSPAGKVAEVAKTFGRPPTPKLLASSATTASSATAQSLTLLKTRRGDA</sequence>
<feature type="compositionally biased region" description="Polar residues" evidence="1">
    <location>
        <begin position="102"/>
        <end position="111"/>
    </location>
</feature>
<dbReference type="EnsemblBacteria" id="CAD78482">
    <property type="protein sequence ID" value="CAD78482"/>
    <property type="gene ID" value="RB8127"/>
</dbReference>
<protein>
    <submittedName>
        <fullName evidence="2">Uncharacterized protein</fullName>
    </submittedName>
</protein>
<evidence type="ECO:0000313" key="3">
    <source>
        <dbReference type="Proteomes" id="UP000001025"/>
    </source>
</evidence>
<dbReference type="AlphaFoldDB" id="Q7UG47"/>
<gene>
    <name evidence="2" type="ordered locus">RB8127</name>
</gene>
<feature type="region of interest" description="Disordered" evidence="1">
    <location>
        <begin position="97"/>
        <end position="262"/>
    </location>
</feature>
<accession>Q7UG47</accession>
<dbReference type="InParanoid" id="Q7UG47"/>
<dbReference type="Proteomes" id="UP000001025">
    <property type="component" value="Chromosome"/>
</dbReference>
<dbReference type="EMBL" id="BX294147">
    <property type="protein sequence ID" value="CAD78482.1"/>
    <property type="molecule type" value="Genomic_DNA"/>
</dbReference>